<evidence type="ECO:0000256" key="1">
    <source>
        <dbReference type="ARBA" id="ARBA00022737"/>
    </source>
</evidence>
<dbReference type="SUPFAM" id="SSF48403">
    <property type="entry name" value="Ankyrin repeat"/>
    <property type="match status" value="5"/>
</dbReference>
<dbReference type="InterPro" id="IPR050745">
    <property type="entry name" value="Multifunctional_regulatory"/>
</dbReference>
<dbReference type="SMART" id="SM00248">
    <property type="entry name" value="ANK"/>
    <property type="match status" value="14"/>
</dbReference>
<dbReference type="EMBL" id="JAWCUI010000076">
    <property type="protein sequence ID" value="KAL1889321.1"/>
    <property type="molecule type" value="Genomic_DNA"/>
</dbReference>
<evidence type="ECO:0000256" key="3">
    <source>
        <dbReference type="PROSITE-ProRule" id="PRU00023"/>
    </source>
</evidence>
<feature type="region of interest" description="Disordered" evidence="5">
    <location>
        <begin position="1668"/>
        <end position="1711"/>
    </location>
</feature>
<dbReference type="InterPro" id="IPR002110">
    <property type="entry name" value="Ankyrin_rpt"/>
</dbReference>
<name>A0ABR3YLZ4_9PEZI</name>
<keyword evidence="7" id="KW-1185">Reference proteome</keyword>
<evidence type="ECO:0000256" key="2">
    <source>
        <dbReference type="ARBA" id="ARBA00023043"/>
    </source>
</evidence>
<evidence type="ECO:0000256" key="4">
    <source>
        <dbReference type="SAM" id="Coils"/>
    </source>
</evidence>
<evidence type="ECO:0000256" key="5">
    <source>
        <dbReference type="SAM" id="MobiDB-lite"/>
    </source>
</evidence>
<sequence>MAVPTPVEMDAPDIAAETRQQRLAAIATDLGVHSPPPASPLIKPLQPYSLRSPLDDEDAEKLLRQRRIDTVGQRPPTLMRAFTTNRRKEWEPAEIFSALEQHVGQNGSAALAEALVVKLMDVGGNLNVANTKVKVNRLTRRRSVESFERSRLLQRAIELDNGDTVAVLAPYADPLTLDTSLPTAIQSGNIEMVEHLLRYGASAANTTAGQHAFRQICSSDANSGLVALLLASNGRPEPSELSYAMIDAAENGCYENVMHLSRADADGNFTNAAALCAAITASRLDIALAIVTGAHPPHSVSVNGAFKLLFEHPTVLPNDKMALAEILLCAGAHGDIVAYHLKQSCLNNFSAMAQLLADYGASVEYDNAGALRRALSQRQIDLAKILLSENVVVSPRRASKCITYIPKSISYEERFQLLILLLRKGAGSGPLNDYLIDVTTAGDVDSARLLLNPFYPDYAGSPLDSFYPDYAGSPLDRRASHRRSIMQRHHTASVDHKDGMALQLAVQTANFDIVEAMLAPRPSRPSPDTLAKAFPNIFNLPPDQRYEMLDIFLKTGFSGPVITDALQKAIQVPPQDRDQRLISALLQANADVNASLVSAVASGDVGLVQNLLRKGQPTKQALAAALSQTETLTNQHTRQHVIYSLLSAGAHEERAAVTNLLIHTLEQKERNMEIVEMLLIQGNADINLAGGKAVIIATASPDETILQRLLTTRKANGETIARCLHALSDHPSTPAKAVKLRTLLRYTNEDMSEPLNRMLVTEVVMVVKAPIKERILTVVQVLLTAGADVNVHGADALGHAVAGSAVQIVEMLLACKPNNTSLIRTIPRIFSITDPMDRLAVAKMLLEAGVPASEVNVTLNHAVVHFPQDHPLIKVLATSADRDNGGAVLSAIRSNKPDLLAALLEAKDFDVSVLNVALSEAMNISDKPIRLAMCKQILDAGATGTVVSDALLTASASGDLDLGNLLIANGATADHNDGQAFIAACRSGATGVVQMLLKNRSALTSGTLSRGFQEAGKIDDLKSRESVFRLLLKAGVSGEAVDKELATSAGYGDDGVGLVRLLLTHKADTNYNDGESVRVSTRNGFLATLKLLLRITNDDDSSAANTDRPGHPSQDTMARALKISWMLKSELRYQIIQWLFAAGLEPKESVHIALNKAVKEKKPNLELVQLLLEHGASPAADGCQALVNAACRSDTATLELCTSLSEVSTYNLGYVLAEALNPSRVKSWLTQEGLATAKLLFDMGAQSDELGPVLKLCVEDCVGDDEKNSIARQFVQLLVKNGANVDIDKGAPLQTAAKLGDADLVQQLLALGPSVLSKAMAFSYIFDSGVSEDVVVRLIELFREDRINGAEEGLDVLFSHPEREPVLFLAISQYPRSVRILEALLDAGYYHDQMVTVLVAPDVESEEAVSLLFWALLQPQKKISSTLIDLLIERGSNVNFETRLSMTTPLMLAIQSSRSDMVQSLIRAGAMVDVADHAGNTPLIMAVRAGGERGAEMMTDILKCEPSKNDGSLHLAAKLLNLTAIKLLVKNKHDMDFPCPEYGGRSALAELCLHSSDGGAMIGSRLKVLEQCMAFLIDQGSDVQLKSNGKTPLLLALESYDPVATTKSLLKAGLYKYVNSPFNQFRYGELIYSPTMYVQLVLQPPTTVREQLVAILQSNRAEDLFYARSGPQPPGAVNVPEELMGAERERQARREREEAEERERAQARRHAEELAELNERARREEIHLMKKRAEAEERAMRQKAIAAAEAQVEANRIRAAGDMAVVRQRAAADAEATHLRARAEADAARRKAAVEADAAHARALQREAEQQAELDFARRQGQHTFELEDRTQRMLLSYEQQRSQEQANAAQQVSAIHADERRLIDGYDHAQNQREMKRLAEGRKLANAIKQLPAGAHGGGNRNVTGYIMGEVP</sequence>
<protein>
    <recommendedName>
        <fullName evidence="8">Ankyrin repeat containing protein</fullName>
    </recommendedName>
</protein>
<feature type="repeat" description="ANK" evidence="3">
    <location>
        <begin position="1445"/>
        <end position="1477"/>
    </location>
</feature>
<proteinExistence type="predicted"/>
<keyword evidence="4" id="KW-0175">Coiled coil</keyword>
<dbReference type="Gene3D" id="1.25.40.20">
    <property type="entry name" value="Ankyrin repeat-containing domain"/>
    <property type="match status" value="6"/>
</dbReference>
<comment type="caution">
    <text evidence="6">The sequence shown here is derived from an EMBL/GenBank/DDBJ whole genome shotgun (WGS) entry which is preliminary data.</text>
</comment>
<dbReference type="PANTHER" id="PTHR24189:SF50">
    <property type="entry name" value="ANKYRIN REPEAT AND SOCS BOX PROTEIN 2"/>
    <property type="match status" value="1"/>
</dbReference>
<feature type="compositionally biased region" description="Basic and acidic residues" evidence="5">
    <location>
        <begin position="1685"/>
        <end position="1711"/>
    </location>
</feature>
<reference evidence="6 7" key="1">
    <citation type="journal article" date="2024" name="IMA Fungus">
        <title>IMA Genome - F19 : A genome assembly and annotation guide to empower mycologists, including annotated draft genome sequences of Ceratocystis pirilliformis, Diaporthe australafricana, Fusarium ophioides, Paecilomyces lecythidis, and Sporothrix stenoceras.</title>
        <authorList>
            <person name="Aylward J."/>
            <person name="Wilson A.M."/>
            <person name="Visagie C.M."/>
            <person name="Spraker J."/>
            <person name="Barnes I."/>
            <person name="Buitendag C."/>
            <person name="Ceriani C."/>
            <person name="Del Mar Angel L."/>
            <person name="du Plessis D."/>
            <person name="Fuchs T."/>
            <person name="Gasser K."/>
            <person name="Kramer D."/>
            <person name="Li W."/>
            <person name="Munsamy K."/>
            <person name="Piso A."/>
            <person name="Price J.L."/>
            <person name="Sonnekus B."/>
            <person name="Thomas C."/>
            <person name="van der Nest A."/>
            <person name="van Dijk A."/>
            <person name="van Heerden A."/>
            <person name="van Vuuren N."/>
            <person name="Yilmaz N."/>
            <person name="Duong T.A."/>
            <person name="van der Merwe N.A."/>
            <person name="Wingfield M.J."/>
            <person name="Wingfield B.D."/>
        </authorList>
    </citation>
    <scope>NUCLEOTIDE SEQUENCE [LARGE SCALE GENOMIC DNA]</scope>
    <source>
        <strain evidence="6 7">CMW 5346</strain>
    </source>
</reference>
<dbReference type="PROSITE" id="PS50297">
    <property type="entry name" value="ANK_REP_REGION"/>
    <property type="match status" value="1"/>
</dbReference>
<feature type="coiled-coil region" evidence="4">
    <location>
        <begin position="1771"/>
        <end position="1820"/>
    </location>
</feature>
<dbReference type="Pfam" id="PF12796">
    <property type="entry name" value="Ank_2"/>
    <property type="match status" value="1"/>
</dbReference>
<dbReference type="InterPro" id="IPR036770">
    <property type="entry name" value="Ankyrin_rpt-contain_sf"/>
</dbReference>
<accession>A0ABR3YLZ4</accession>
<dbReference type="PANTHER" id="PTHR24189">
    <property type="entry name" value="MYOTROPHIN"/>
    <property type="match status" value="1"/>
</dbReference>
<keyword evidence="2 3" id="KW-0040">ANK repeat</keyword>
<gene>
    <name evidence="6" type="ORF">Sste5346_008976</name>
</gene>
<dbReference type="PROSITE" id="PS50088">
    <property type="entry name" value="ANK_REPEAT"/>
    <property type="match status" value="1"/>
</dbReference>
<evidence type="ECO:0008006" key="8">
    <source>
        <dbReference type="Google" id="ProtNLM"/>
    </source>
</evidence>
<keyword evidence="1" id="KW-0677">Repeat</keyword>
<dbReference type="Proteomes" id="UP001583186">
    <property type="component" value="Unassembled WGS sequence"/>
</dbReference>
<organism evidence="6 7">
    <name type="scientific">Sporothrix stenoceras</name>
    <dbReference type="NCBI Taxonomy" id="5173"/>
    <lineage>
        <taxon>Eukaryota</taxon>
        <taxon>Fungi</taxon>
        <taxon>Dikarya</taxon>
        <taxon>Ascomycota</taxon>
        <taxon>Pezizomycotina</taxon>
        <taxon>Sordariomycetes</taxon>
        <taxon>Sordariomycetidae</taxon>
        <taxon>Ophiostomatales</taxon>
        <taxon>Ophiostomataceae</taxon>
        <taxon>Sporothrix</taxon>
    </lineage>
</organism>
<evidence type="ECO:0000313" key="7">
    <source>
        <dbReference type="Proteomes" id="UP001583186"/>
    </source>
</evidence>
<evidence type="ECO:0000313" key="6">
    <source>
        <dbReference type="EMBL" id="KAL1889321.1"/>
    </source>
</evidence>